<dbReference type="InterPro" id="IPR016024">
    <property type="entry name" value="ARM-type_fold"/>
</dbReference>
<feature type="region of interest" description="Disordered" evidence="1">
    <location>
        <begin position="104"/>
        <end position="123"/>
    </location>
</feature>
<feature type="compositionally biased region" description="Basic and acidic residues" evidence="1">
    <location>
        <begin position="379"/>
        <end position="390"/>
    </location>
</feature>
<protein>
    <submittedName>
        <fullName evidence="2">Uncharacterized protein</fullName>
    </submittedName>
</protein>
<evidence type="ECO:0000313" key="3">
    <source>
        <dbReference type="Proteomes" id="UP000053105"/>
    </source>
</evidence>
<feature type="compositionally biased region" description="Acidic residues" evidence="1">
    <location>
        <begin position="276"/>
        <end position="285"/>
    </location>
</feature>
<feature type="compositionally biased region" description="Acidic residues" evidence="1">
    <location>
        <begin position="329"/>
        <end position="346"/>
    </location>
</feature>
<dbReference type="PANTHER" id="PTHR34403:SF14">
    <property type="entry name" value="OS05G0225800 PROTEIN"/>
    <property type="match status" value="1"/>
</dbReference>
<feature type="compositionally biased region" description="Basic residues" evidence="1">
    <location>
        <begin position="106"/>
        <end position="118"/>
    </location>
</feature>
<feature type="compositionally biased region" description="Basic and acidic residues" evidence="1">
    <location>
        <begin position="316"/>
        <end position="328"/>
    </location>
</feature>
<keyword evidence="3" id="KW-1185">Reference proteome</keyword>
<feature type="region of interest" description="Disordered" evidence="1">
    <location>
        <begin position="242"/>
        <end position="595"/>
    </location>
</feature>
<evidence type="ECO:0000313" key="2">
    <source>
        <dbReference type="EMBL" id="KOX77798.1"/>
    </source>
</evidence>
<feature type="compositionally biased region" description="Basic and acidic residues" evidence="1">
    <location>
        <begin position="286"/>
        <end position="306"/>
    </location>
</feature>
<dbReference type="SUPFAM" id="SSF48371">
    <property type="entry name" value="ARM repeat"/>
    <property type="match status" value="1"/>
</dbReference>
<feature type="compositionally biased region" description="Acidic residues" evidence="1">
    <location>
        <begin position="368"/>
        <end position="378"/>
    </location>
</feature>
<dbReference type="AlphaFoldDB" id="A0A0N0BIN3"/>
<dbReference type="PANTHER" id="PTHR34403">
    <property type="entry name" value="TOL-PAL SYSTEM PROTEIN TOLA"/>
    <property type="match status" value="1"/>
</dbReference>
<organism evidence="2 3">
    <name type="scientific">Melipona quadrifasciata</name>
    <dbReference type="NCBI Taxonomy" id="166423"/>
    <lineage>
        <taxon>Eukaryota</taxon>
        <taxon>Metazoa</taxon>
        <taxon>Ecdysozoa</taxon>
        <taxon>Arthropoda</taxon>
        <taxon>Hexapoda</taxon>
        <taxon>Insecta</taxon>
        <taxon>Pterygota</taxon>
        <taxon>Neoptera</taxon>
        <taxon>Endopterygota</taxon>
        <taxon>Hymenoptera</taxon>
        <taxon>Apocrita</taxon>
        <taxon>Aculeata</taxon>
        <taxon>Apoidea</taxon>
        <taxon>Anthophila</taxon>
        <taxon>Apidae</taxon>
        <taxon>Melipona</taxon>
    </lineage>
</organism>
<dbReference type="EMBL" id="KQ435728">
    <property type="protein sequence ID" value="KOX77798.1"/>
    <property type="molecule type" value="Genomic_DNA"/>
</dbReference>
<dbReference type="STRING" id="166423.A0A0N0BIN3"/>
<name>A0A0N0BIN3_9HYME</name>
<proteinExistence type="predicted"/>
<reference evidence="2 3" key="1">
    <citation type="submission" date="2015-07" db="EMBL/GenBank/DDBJ databases">
        <title>The genome of Melipona quadrifasciata.</title>
        <authorList>
            <person name="Pan H."/>
            <person name="Kapheim K."/>
        </authorList>
    </citation>
    <scope>NUCLEOTIDE SEQUENCE [LARGE SCALE GENOMIC DNA]</scope>
    <source>
        <strain evidence="2">0111107301</strain>
        <tissue evidence="2">Whole body</tissue>
    </source>
</reference>
<feature type="compositionally biased region" description="Acidic residues" evidence="1">
    <location>
        <begin position="244"/>
        <end position="266"/>
    </location>
</feature>
<dbReference type="OrthoDB" id="6777429at2759"/>
<feature type="compositionally biased region" description="Acidic residues" evidence="1">
    <location>
        <begin position="574"/>
        <end position="583"/>
    </location>
</feature>
<dbReference type="InterPro" id="IPR050972">
    <property type="entry name" value="SDr-like"/>
</dbReference>
<gene>
    <name evidence="2" type="ORF">WN51_10588</name>
</gene>
<dbReference type="Proteomes" id="UP000053105">
    <property type="component" value="Unassembled WGS sequence"/>
</dbReference>
<sequence>MVSVFEEACTFPKMDIIPRHCLTKQDYIDMLATPRRKCPPESHKKMVFRKLKPVSPRIKELAQPTRQRMLMTLQQGASILPPALLDNLVRTIEKETCLTPEQAAKISRKKKTRGKKRKGGTDKWQYKETNKLKKPGGGILTTTGSFDKDSVSCQYLMAERFVRSILKWKCSYPKSEFNDVTEVIVRRLIDILEYSPLQDEDRKSQQVRHLADVIACWITGVLTEVAQYQEEKLMEQCKKKEEEMKIDEEEEEEKEDEDEDEDEEDKDKDLKRYEDDDREPDLDWEEDKKPKDKKIKERELVSKLEKEMEEDVPPEMDDKVEEKIKPDIEEPEVAEIELPVEIETETQVEPKVQVETEMQTEPKVQVEAEVDTQLDTETEVEKESEIKLEPEPEPELESEPELEATVEINQEPEPELNPEPEPELNPEPEPELNPEPEPELNPEPEPELNPEPEPELNPEPEPELNPEPEPELNPEPEPELNPEPEPELNPEPEPELNPEPEPELNPEPEPELNPEPEPESKIESEPELKVEPELEIKAESEPEPKKVEVEPESELKIEPEPEAEVEAEVKPEPELELEPQVEPEVERKPEEEEVEDKIEELLDEKEIKVPVEMKLSKDIDIIEGLEELFKTDLPFLTFDKIIDTIYKMIECMPENTGEDPITNGIHRAIYEKLNNIVKLENPDLLTEELKIIMNVVCGKIANWLRSILSKSQIAFMEKYMPEVDSKEIRDWTRWLEYISDVAKDWNIWLRSVIEKLLEMESEKITRREWQNWTRSFDTKALLWRRFHLQTMHQAHRNVTMLIGRHVVKTGTKRMVPDISEQLINVTDLRT</sequence>
<feature type="compositionally biased region" description="Acidic residues" evidence="1">
    <location>
        <begin position="391"/>
        <end position="517"/>
    </location>
</feature>
<feature type="compositionally biased region" description="Basic and acidic residues" evidence="1">
    <location>
        <begin position="518"/>
        <end position="559"/>
    </location>
</feature>
<accession>A0A0N0BIN3</accession>
<evidence type="ECO:0000256" key="1">
    <source>
        <dbReference type="SAM" id="MobiDB-lite"/>
    </source>
</evidence>